<evidence type="ECO:0000256" key="2">
    <source>
        <dbReference type="SAM" id="Phobius"/>
    </source>
</evidence>
<evidence type="ECO:0008006" key="5">
    <source>
        <dbReference type="Google" id="ProtNLM"/>
    </source>
</evidence>
<dbReference type="STRING" id="161398.PP2015_2298"/>
<keyword evidence="2" id="KW-0472">Membrane</keyword>
<protein>
    <recommendedName>
        <fullName evidence="5">DUF3014 domain-containing protein</fullName>
    </recommendedName>
</protein>
<dbReference type="EMBL" id="CP013187">
    <property type="protein sequence ID" value="ALO42794.1"/>
    <property type="molecule type" value="Genomic_DNA"/>
</dbReference>
<evidence type="ECO:0000313" key="4">
    <source>
        <dbReference type="Proteomes" id="UP000061457"/>
    </source>
</evidence>
<evidence type="ECO:0000313" key="3">
    <source>
        <dbReference type="EMBL" id="ALO42794.1"/>
    </source>
</evidence>
<dbReference type="Proteomes" id="UP000061457">
    <property type="component" value="Chromosome I"/>
</dbReference>
<dbReference type="RefSeq" id="WP_058030501.1">
    <property type="nucleotide sequence ID" value="NZ_CP013187.1"/>
</dbReference>
<feature type="transmembrane region" description="Helical" evidence="2">
    <location>
        <begin position="12"/>
        <end position="32"/>
    </location>
</feature>
<proteinExistence type="predicted"/>
<keyword evidence="4" id="KW-1185">Reference proteome</keyword>
<accession>A0A0S2K2S8</accession>
<reference evidence="4" key="1">
    <citation type="submission" date="2015-11" db="EMBL/GenBank/DDBJ databases">
        <authorList>
            <person name="Kim K.M."/>
        </authorList>
    </citation>
    <scope>NUCLEOTIDE SEQUENCE [LARGE SCALE GENOMIC DNA]</scope>
    <source>
        <strain evidence="4">KCTC 12086</strain>
    </source>
</reference>
<keyword evidence="2" id="KW-1133">Transmembrane helix</keyword>
<dbReference type="KEGG" id="pphe:PP2015_2298"/>
<dbReference type="OrthoDB" id="6321659at2"/>
<name>A0A0S2K2S8_9GAMM</name>
<dbReference type="Pfam" id="PF11219">
    <property type="entry name" value="DUF3014"/>
    <property type="match status" value="1"/>
</dbReference>
<dbReference type="InterPro" id="IPR021382">
    <property type="entry name" value="DUF3014"/>
</dbReference>
<keyword evidence="2" id="KW-0812">Transmembrane</keyword>
<evidence type="ECO:0000256" key="1">
    <source>
        <dbReference type="SAM" id="MobiDB-lite"/>
    </source>
</evidence>
<organism evidence="3 4">
    <name type="scientific">Pseudoalteromonas phenolica</name>
    <dbReference type="NCBI Taxonomy" id="161398"/>
    <lineage>
        <taxon>Bacteria</taxon>
        <taxon>Pseudomonadati</taxon>
        <taxon>Pseudomonadota</taxon>
        <taxon>Gammaproteobacteria</taxon>
        <taxon>Alteromonadales</taxon>
        <taxon>Pseudoalteromonadaceae</taxon>
        <taxon>Pseudoalteromonas</taxon>
    </lineage>
</organism>
<dbReference type="AlphaFoldDB" id="A0A0S2K2S8"/>
<dbReference type="PATRIC" id="fig|161398.10.peg.2345"/>
<gene>
    <name evidence="3" type="ORF">PP2015_2298</name>
</gene>
<sequence>MSEQPSTKPSQTQLLFAAVVVMALIVVAVFILSSKSEQPVENEKFKQDVVVPAVEPAKPINTAQSQPEPEPEPEVVETYEPEPQPEPTPEPVEERIVEAKPAEPQLPSLDESDAEVQQSLGEYLTEQSLGLLMTEDMVRRTVVFVDNLAQGKLAKKHAPVSAPVDKFMALESDIIITDPNSFERYTPYVDMLTQMSNAQIVRVYRKFQPLIFEAYEEIGYEGEDFNYTLNEAITELLDTPIPETSLPLIKDSVTYSYAYPEWEKLSDAQKQFLRMGPANMKRVKTKLEAVKKSLAN</sequence>
<feature type="compositionally biased region" description="Acidic residues" evidence="1">
    <location>
        <begin position="69"/>
        <end position="80"/>
    </location>
</feature>
<feature type="region of interest" description="Disordered" evidence="1">
    <location>
        <begin position="51"/>
        <end position="94"/>
    </location>
</feature>